<evidence type="ECO:0000256" key="5">
    <source>
        <dbReference type="ARBA" id="ARBA00022723"/>
    </source>
</evidence>
<protein>
    <submittedName>
        <fullName evidence="14">Cytochrome b</fullName>
    </submittedName>
</protein>
<keyword evidence="4 11" id="KW-0812">Transmembrane</keyword>
<feature type="transmembrane region" description="Helical" evidence="11">
    <location>
        <begin position="86"/>
        <end position="106"/>
    </location>
</feature>
<keyword evidence="8" id="KW-0408">Iron</keyword>
<evidence type="ECO:0000256" key="6">
    <source>
        <dbReference type="ARBA" id="ARBA00022982"/>
    </source>
</evidence>
<evidence type="ECO:0000259" key="12">
    <source>
        <dbReference type="PROSITE" id="PS51002"/>
    </source>
</evidence>
<dbReference type="Pfam" id="PF13631">
    <property type="entry name" value="Cytochrom_B_N_2"/>
    <property type="match status" value="1"/>
</dbReference>
<feature type="transmembrane region" description="Helical" evidence="11">
    <location>
        <begin position="440"/>
        <end position="461"/>
    </location>
</feature>
<feature type="transmembrane region" description="Helical" evidence="11">
    <location>
        <begin position="405"/>
        <end position="428"/>
    </location>
</feature>
<evidence type="ECO:0000256" key="1">
    <source>
        <dbReference type="ARBA" id="ARBA00004141"/>
    </source>
</evidence>
<keyword evidence="9 11" id="KW-0472">Membrane</keyword>
<keyword evidence="5" id="KW-0479">Metal-binding</keyword>
<dbReference type="AlphaFoldDB" id="A0A256ILZ0"/>
<dbReference type="InterPro" id="IPR005798">
    <property type="entry name" value="Cyt_b/b6_C"/>
</dbReference>
<organism evidence="14 15">
    <name type="scientific">Halorubrum halodurans</name>
    <dbReference type="NCBI Taxonomy" id="1383851"/>
    <lineage>
        <taxon>Archaea</taxon>
        <taxon>Methanobacteriati</taxon>
        <taxon>Methanobacteriota</taxon>
        <taxon>Stenosarchaea group</taxon>
        <taxon>Halobacteria</taxon>
        <taxon>Halobacteriales</taxon>
        <taxon>Haloferacaceae</taxon>
        <taxon>Halorubrum</taxon>
    </lineage>
</organism>
<dbReference type="Pfam" id="PF00032">
    <property type="entry name" value="Cytochrom_B_C"/>
    <property type="match status" value="1"/>
</dbReference>
<feature type="transmembrane region" description="Helical" evidence="11">
    <location>
        <begin position="112"/>
        <end position="130"/>
    </location>
</feature>
<dbReference type="GO" id="GO:0046872">
    <property type="term" value="F:metal ion binding"/>
    <property type="evidence" value="ECO:0007669"/>
    <property type="project" value="UniProtKB-KW"/>
</dbReference>
<feature type="transmembrane region" description="Helical" evidence="11">
    <location>
        <begin position="46"/>
        <end position="65"/>
    </location>
</feature>
<feature type="compositionally biased region" description="Low complexity" evidence="10">
    <location>
        <begin position="244"/>
        <end position="261"/>
    </location>
</feature>
<dbReference type="PANTHER" id="PTHR19271:SF16">
    <property type="entry name" value="CYTOCHROME B"/>
    <property type="match status" value="1"/>
</dbReference>
<sequence length="498" mass="52837">MSRIDAATERAESAYDWVDSRLDLDDASDFLGKAFPAEDSFLLGEVALFCFGILVATGTFLAFFYEPSTTAVEYSGSVVQYQGQELPAAFTSVLYITYDVPFGMFLRRMHHWAAHLFVASIALHMLRVFFTGAYRNPREPNWLVGTGLAGLAMFAAYTGYSLPYDEFASTAVGIGYNVAASIPIVGDPLASIVFGGQFPTSATIPRLFFLHVFLIPAAIAGLIAVHMAILVRQKHTEAQRDGDVSAAGAGSAAGDTSRTSSNPEATDGGARLIDRDDDSVVIGLPAFPNQAAVSAVVFFLTMAVLSLLAGLLPVHNIAQYGPNDPASTPSLVMPDWFLMWGYGFLKLTPSWMSFDVLGIHVSSEFVGGLLLPSLVFVAVAVWPFIDRAEEPEHFTRNYLDRPFPTAVGITGVTLVMVASIAGMDVIVAEILGTSTAALRPYLIGALVLVPAAAGTLTYAILGGFEGETEGGPPPASGEDRSTSGDDGTPSPTEGSDDD</sequence>
<evidence type="ECO:0000256" key="8">
    <source>
        <dbReference type="ARBA" id="ARBA00023004"/>
    </source>
</evidence>
<dbReference type="EMBL" id="NHPJ01000059">
    <property type="protein sequence ID" value="OYR57578.1"/>
    <property type="molecule type" value="Genomic_DNA"/>
</dbReference>
<feature type="region of interest" description="Disordered" evidence="10">
    <location>
        <begin position="465"/>
        <end position="498"/>
    </location>
</feature>
<proteinExistence type="predicted"/>
<evidence type="ECO:0000256" key="10">
    <source>
        <dbReference type="SAM" id="MobiDB-lite"/>
    </source>
</evidence>
<evidence type="ECO:0000256" key="3">
    <source>
        <dbReference type="ARBA" id="ARBA00022617"/>
    </source>
</evidence>
<dbReference type="GO" id="GO:0016491">
    <property type="term" value="F:oxidoreductase activity"/>
    <property type="evidence" value="ECO:0007669"/>
    <property type="project" value="InterPro"/>
</dbReference>
<keyword evidence="2" id="KW-0813">Transport</keyword>
<feature type="transmembrane region" description="Helical" evidence="11">
    <location>
        <begin position="291"/>
        <end position="314"/>
    </location>
</feature>
<comment type="caution">
    <text evidence="14">The sequence shown here is derived from an EMBL/GenBank/DDBJ whole genome shotgun (WGS) entry which is preliminary data.</text>
</comment>
<dbReference type="OrthoDB" id="55795at2157"/>
<dbReference type="GO" id="GO:0016020">
    <property type="term" value="C:membrane"/>
    <property type="evidence" value="ECO:0007669"/>
    <property type="project" value="UniProtKB-SubCell"/>
</dbReference>
<feature type="transmembrane region" description="Helical" evidence="11">
    <location>
        <begin position="208"/>
        <end position="231"/>
    </location>
</feature>
<evidence type="ECO:0000259" key="13">
    <source>
        <dbReference type="PROSITE" id="PS51003"/>
    </source>
</evidence>
<evidence type="ECO:0000256" key="9">
    <source>
        <dbReference type="ARBA" id="ARBA00023136"/>
    </source>
</evidence>
<dbReference type="InterPro" id="IPR036150">
    <property type="entry name" value="Cyt_b/b6_C_sf"/>
</dbReference>
<dbReference type="Gene3D" id="1.20.810.10">
    <property type="entry name" value="Cytochrome Bc1 Complex, Chain C"/>
    <property type="match status" value="1"/>
</dbReference>
<comment type="subcellular location">
    <subcellularLocation>
        <location evidence="1">Membrane</location>
        <topology evidence="1">Multi-pass membrane protein</topology>
    </subcellularLocation>
</comment>
<dbReference type="Proteomes" id="UP000216308">
    <property type="component" value="Unassembled WGS sequence"/>
</dbReference>
<feature type="transmembrane region" description="Helical" evidence="11">
    <location>
        <begin position="365"/>
        <end position="385"/>
    </location>
</feature>
<dbReference type="SUPFAM" id="SSF81342">
    <property type="entry name" value="Transmembrane di-heme cytochromes"/>
    <property type="match status" value="1"/>
</dbReference>
<evidence type="ECO:0000313" key="14">
    <source>
        <dbReference type="EMBL" id="OYR57578.1"/>
    </source>
</evidence>
<feature type="region of interest" description="Disordered" evidence="10">
    <location>
        <begin position="241"/>
        <end position="271"/>
    </location>
</feature>
<evidence type="ECO:0000256" key="7">
    <source>
        <dbReference type="ARBA" id="ARBA00022989"/>
    </source>
</evidence>
<evidence type="ECO:0000313" key="15">
    <source>
        <dbReference type="Proteomes" id="UP000216308"/>
    </source>
</evidence>
<evidence type="ECO:0000256" key="11">
    <source>
        <dbReference type="SAM" id="Phobius"/>
    </source>
</evidence>
<dbReference type="PROSITE" id="PS51003">
    <property type="entry name" value="CYTB_CTER"/>
    <property type="match status" value="1"/>
</dbReference>
<dbReference type="GO" id="GO:0009055">
    <property type="term" value="F:electron transfer activity"/>
    <property type="evidence" value="ECO:0007669"/>
    <property type="project" value="InterPro"/>
</dbReference>
<name>A0A256ILZ0_9EURY</name>
<feature type="compositionally biased region" description="Polar residues" evidence="10">
    <location>
        <begin position="489"/>
        <end position="498"/>
    </location>
</feature>
<keyword evidence="6" id="KW-0249">Electron transport</keyword>
<dbReference type="RefSeq" id="WP_094530842.1">
    <property type="nucleotide sequence ID" value="NZ_NHPJ01000059.1"/>
</dbReference>
<dbReference type="SUPFAM" id="SSF81648">
    <property type="entry name" value="a domain/subunit of cytochrome bc1 complex (Ubiquinol-cytochrome c reductase)"/>
    <property type="match status" value="1"/>
</dbReference>
<dbReference type="InterPro" id="IPR005797">
    <property type="entry name" value="Cyt_b/b6_N"/>
</dbReference>
<evidence type="ECO:0000256" key="2">
    <source>
        <dbReference type="ARBA" id="ARBA00022448"/>
    </source>
</evidence>
<gene>
    <name evidence="14" type="ORF">DJ70_05315</name>
</gene>
<evidence type="ECO:0000256" key="4">
    <source>
        <dbReference type="ARBA" id="ARBA00022692"/>
    </source>
</evidence>
<feature type="transmembrane region" description="Helical" evidence="11">
    <location>
        <begin position="142"/>
        <end position="160"/>
    </location>
</feature>
<dbReference type="PANTHER" id="PTHR19271">
    <property type="entry name" value="CYTOCHROME B"/>
    <property type="match status" value="1"/>
</dbReference>
<dbReference type="GO" id="GO:0022904">
    <property type="term" value="P:respiratory electron transport chain"/>
    <property type="evidence" value="ECO:0007669"/>
    <property type="project" value="InterPro"/>
</dbReference>
<reference evidence="14 15" key="1">
    <citation type="journal article" date="2014" name="Front. Microbiol.">
        <title>Population and genomic analysis of the genus Halorubrum.</title>
        <authorList>
            <person name="Fullmer M.S."/>
            <person name="Soucy S.M."/>
            <person name="Swithers K.S."/>
            <person name="Makkay A.M."/>
            <person name="Wheeler R."/>
            <person name="Ventosa A."/>
            <person name="Gogarten J.P."/>
            <person name="Papke R.T."/>
        </authorList>
    </citation>
    <scope>NUCLEOTIDE SEQUENCE [LARGE SCALE GENOMIC DNA]</scope>
    <source>
        <strain evidence="14 15">Cb34</strain>
    </source>
</reference>
<keyword evidence="7 11" id="KW-1133">Transmembrane helix</keyword>
<dbReference type="InterPro" id="IPR016174">
    <property type="entry name" value="Di-haem_cyt_TM"/>
</dbReference>
<feature type="domain" description="Cytochrome b/b6 N-terminal region profile" evidence="12">
    <location>
        <begin position="14"/>
        <end position="239"/>
    </location>
</feature>
<dbReference type="PROSITE" id="PS51002">
    <property type="entry name" value="CYTB_NTER"/>
    <property type="match status" value="1"/>
</dbReference>
<accession>A0A256ILZ0</accession>
<feature type="domain" description="Cytochrome b/b6 C-terminal region profile" evidence="13">
    <location>
        <begin position="273"/>
        <end position="463"/>
    </location>
</feature>
<keyword evidence="15" id="KW-1185">Reference proteome</keyword>
<dbReference type="InterPro" id="IPR027387">
    <property type="entry name" value="Cytb/b6-like_sf"/>
</dbReference>
<keyword evidence="3" id="KW-0349">Heme</keyword>